<evidence type="ECO:0000256" key="1">
    <source>
        <dbReference type="SAM" id="MobiDB-lite"/>
    </source>
</evidence>
<name>A0A173LQK0_9ACTN</name>
<keyword evidence="3" id="KW-1185">Reference proteome</keyword>
<feature type="region of interest" description="Disordered" evidence="1">
    <location>
        <begin position="37"/>
        <end position="158"/>
    </location>
</feature>
<dbReference type="RefSeq" id="WP_067476427.1">
    <property type="nucleotide sequence ID" value="NZ_CP015961.1"/>
</dbReference>
<accession>A0A173LQK0</accession>
<gene>
    <name evidence="2" type="ORF">BJL86_3122</name>
</gene>
<sequence>MNTQPEPTPADDNGLGLADLAPAELPADFWEHALAVAVDPSTPPPEDIEVPGDADLASDPDLADDGAVPDPAGDDVDLSEFDDEPSAPDDDPLAADDSDAAADDVNDIDSTEPESDILAPPETPIDQPELTEPYPDSADLGTVEQDEGASGLDDPSAF</sequence>
<dbReference type="EMBL" id="CP015961">
    <property type="protein sequence ID" value="ANI93881.1"/>
    <property type="molecule type" value="Genomic_DNA"/>
</dbReference>
<evidence type="ECO:0000313" key="2">
    <source>
        <dbReference type="EMBL" id="ANI93881.1"/>
    </source>
</evidence>
<proteinExistence type="predicted"/>
<dbReference type="STRING" id="499555.BJL86_3122"/>
<dbReference type="KEGG" id="dtm:BJL86_3122"/>
<feature type="compositionally biased region" description="Acidic residues" evidence="1">
    <location>
        <begin position="46"/>
        <end position="64"/>
    </location>
</feature>
<reference evidence="2 3" key="1">
    <citation type="submission" date="2016-06" db="EMBL/GenBank/DDBJ databases">
        <title>Complete genome sequence of a saline-alkali tolerant type strain Dietzia timorensis ID05-A0528T.</title>
        <authorList>
            <person name="Wu X."/>
        </authorList>
    </citation>
    <scope>NUCLEOTIDE SEQUENCE [LARGE SCALE GENOMIC DNA]</scope>
    <source>
        <strain evidence="2 3">ID05-A0528</strain>
    </source>
</reference>
<dbReference type="Proteomes" id="UP000186104">
    <property type="component" value="Chromosome"/>
</dbReference>
<organism evidence="2 3">
    <name type="scientific">Dietzia timorensis</name>
    <dbReference type="NCBI Taxonomy" id="499555"/>
    <lineage>
        <taxon>Bacteria</taxon>
        <taxon>Bacillati</taxon>
        <taxon>Actinomycetota</taxon>
        <taxon>Actinomycetes</taxon>
        <taxon>Mycobacteriales</taxon>
        <taxon>Dietziaceae</taxon>
        <taxon>Dietzia</taxon>
    </lineage>
</organism>
<evidence type="ECO:0000313" key="3">
    <source>
        <dbReference type="Proteomes" id="UP000186104"/>
    </source>
</evidence>
<protein>
    <submittedName>
        <fullName evidence="2">Uncharacterized protein</fullName>
    </submittedName>
</protein>
<feature type="compositionally biased region" description="Acidic residues" evidence="1">
    <location>
        <begin position="72"/>
        <end position="115"/>
    </location>
</feature>
<dbReference type="AlphaFoldDB" id="A0A173LQK0"/>